<keyword evidence="7 9" id="KW-0472">Membrane</keyword>
<feature type="transmembrane region" description="Helical" evidence="9">
    <location>
        <begin position="207"/>
        <end position="232"/>
    </location>
</feature>
<accession>A0A1G9IF45</accession>
<evidence type="ECO:0000256" key="2">
    <source>
        <dbReference type="ARBA" id="ARBA00005346"/>
    </source>
</evidence>
<feature type="transmembrane region" description="Helical" evidence="9">
    <location>
        <begin position="244"/>
        <end position="267"/>
    </location>
</feature>
<keyword evidence="6 9" id="KW-1133">Transmembrane helix</keyword>
<feature type="transmembrane region" description="Helical" evidence="9">
    <location>
        <begin position="110"/>
        <end position="129"/>
    </location>
</feature>
<dbReference type="STRING" id="576118.SAMN05216216_1336"/>
<dbReference type="EMBL" id="FNFY01000033">
    <property type="protein sequence ID" value="SDL23829.1"/>
    <property type="molecule type" value="Genomic_DNA"/>
</dbReference>
<evidence type="ECO:0000256" key="6">
    <source>
        <dbReference type="ARBA" id="ARBA00022989"/>
    </source>
</evidence>
<dbReference type="RefSeq" id="WP_092987932.1">
    <property type="nucleotide sequence ID" value="NZ_FNFY01000033.1"/>
</dbReference>
<evidence type="ECO:0000256" key="5">
    <source>
        <dbReference type="ARBA" id="ARBA00022692"/>
    </source>
</evidence>
<keyword evidence="3" id="KW-0813">Transport</keyword>
<evidence type="ECO:0000256" key="1">
    <source>
        <dbReference type="ARBA" id="ARBA00004651"/>
    </source>
</evidence>
<feature type="transmembrane region" description="Helical" evidence="9">
    <location>
        <begin position="166"/>
        <end position="187"/>
    </location>
</feature>
<dbReference type="GO" id="GO:0005886">
    <property type="term" value="C:plasma membrane"/>
    <property type="evidence" value="ECO:0007669"/>
    <property type="project" value="UniProtKB-SubCell"/>
</dbReference>
<reference evidence="12" key="1">
    <citation type="submission" date="2016-10" db="EMBL/GenBank/DDBJ databases">
        <authorList>
            <person name="Varghese N."/>
            <person name="Submissions S."/>
        </authorList>
    </citation>
    <scope>NUCLEOTIDE SEQUENCE [LARGE SCALE GENOMIC DNA]</scope>
    <source>
        <strain evidence="12">CGMCC 1.8895</strain>
    </source>
</reference>
<feature type="transmembrane region" description="Helical" evidence="9">
    <location>
        <begin position="334"/>
        <end position="353"/>
    </location>
</feature>
<feature type="transmembrane region" description="Helical" evidence="9">
    <location>
        <begin position="75"/>
        <end position="98"/>
    </location>
</feature>
<keyword evidence="3" id="KW-0050">Antiport</keyword>
<comment type="similarity">
    <text evidence="2">Belongs to the CPA3 antiporters (TC 2.A.63) subunit D family.</text>
</comment>
<comment type="subcellular location">
    <subcellularLocation>
        <location evidence="1">Cell membrane</location>
        <topology evidence="1">Multi-pass membrane protein</topology>
    </subcellularLocation>
    <subcellularLocation>
        <location evidence="8">Membrane</location>
        <topology evidence="8">Multi-pass membrane protein</topology>
    </subcellularLocation>
</comment>
<keyword evidence="4" id="KW-1003">Cell membrane</keyword>
<evidence type="ECO:0000256" key="3">
    <source>
        <dbReference type="ARBA" id="ARBA00022449"/>
    </source>
</evidence>
<keyword evidence="5 8" id="KW-0812">Transmembrane</keyword>
<feature type="transmembrane region" description="Helical" evidence="9">
    <location>
        <begin position="304"/>
        <end position="322"/>
    </location>
</feature>
<dbReference type="Pfam" id="PF00361">
    <property type="entry name" value="Proton_antipo_M"/>
    <property type="match status" value="1"/>
</dbReference>
<dbReference type="GO" id="GO:0015297">
    <property type="term" value="F:antiporter activity"/>
    <property type="evidence" value="ECO:0007669"/>
    <property type="project" value="UniProtKB-KW"/>
</dbReference>
<evidence type="ECO:0000259" key="10">
    <source>
        <dbReference type="Pfam" id="PF00361"/>
    </source>
</evidence>
<sequence>MMTDILPLLPVLVPVIAGIVMLFTGRRNVYLQRVIASATGLILVILSVVTIIYIAGNGMAVTHVGNWNAPYGISMVIDMLAALLLFGTAIVTFTVVVFSFQSIGAVRERFFYYPMVMFMITGVNGAFITGDIFNMFVFFEVFLLASYVLITIGGTKIQLQEGFKYYLVNVISSNFFVLSVAYLYVSVGTLNMADIHQKLSAFEGDAAILTIIAVVMLFVFATKAGLFPFYFWLPGSYFAPPIPIMALFGALLTKVGVYAIARTYSLFFIDNIGFTHQMLLFLAVLTIIMGSIGALAYTDMKKIIIYNILIAIGVITAGYAMMDEAGTIGATYYLIHDIIIKAGLFFLIGFIIYRTGESDINRLGGLIKIHPVAGWTFFIAALGIAGVPPFSGFYGKLFITESLIDNGHVFSAIIVLLSSLVVLYSIMRIFISVFWGENMDFSKLKPISYDKLLFSSFVMIALVVILGFGADIFYPIFESAAQSLYDPASYSGYLLEVE</sequence>
<dbReference type="PRINTS" id="PR01437">
    <property type="entry name" value="NUOXDRDTASE4"/>
</dbReference>
<dbReference type="InterPro" id="IPR050586">
    <property type="entry name" value="CPA3_Na-H_Antiporter_D"/>
</dbReference>
<evidence type="ECO:0000256" key="4">
    <source>
        <dbReference type="ARBA" id="ARBA00022475"/>
    </source>
</evidence>
<dbReference type="AlphaFoldDB" id="A0A1G9IF45"/>
<dbReference type="GO" id="GO:0042773">
    <property type="term" value="P:ATP synthesis coupled electron transport"/>
    <property type="evidence" value="ECO:0007669"/>
    <property type="project" value="InterPro"/>
</dbReference>
<evidence type="ECO:0000313" key="11">
    <source>
        <dbReference type="EMBL" id="SDL23829.1"/>
    </source>
</evidence>
<name>A0A1G9IF45_9BACL</name>
<feature type="transmembrane region" description="Helical" evidence="9">
    <location>
        <begin position="6"/>
        <end position="23"/>
    </location>
</feature>
<dbReference type="NCBIfam" id="NF005818">
    <property type="entry name" value="PRK07691.1"/>
    <property type="match status" value="1"/>
</dbReference>
<feature type="transmembrane region" description="Helical" evidence="9">
    <location>
        <begin position="452"/>
        <end position="477"/>
    </location>
</feature>
<dbReference type="OrthoDB" id="9811718at2"/>
<dbReference type="PANTHER" id="PTHR42703:SF1">
    <property type="entry name" value="NA(+)_H(+) ANTIPORTER SUBUNIT D1"/>
    <property type="match status" value="1"/>
</dbReference>
<proteinExistence type="inferred from homology"/>
<dbReference type="PANTHER" id="PTHR42703">
    <property type="entry name" value="NADH DEHYDROGENASE"/>
    <property type="match status" value="1"/>
</dbReference>
<feature type="transmembrane region" description="Helical" evidence="9">
    <location>
        <begin position="407"/>
        <end position="431"/>
    </location>
</feature>
<dbReference type="GO" id="GO:0008137">
    <property type="term" value="F:NADH dehydrogenase (ubiquinone) activity"/>
    <property type="evidence" value="ECO:0007669"/>
    <property type="project" value="InterPro"/>
</dbReference>
<evidence type="ECO:0000256" key="9">
    <source>
        <dbReference type="SAM" id="Phobius"/>
    </source>
</evidence>
<evidence type="ECO:0000256" key="8">
    <source>
        <dbReference type="RuleBase" id="RU000320"/>
    </source>
</evidence>
<feature type="transmembrane region" description="Helical" evidence="9">
    <location>
        <begin position="279"/>
        <end position="297"/>
    </location>
</feature>
<dbReference type="InterPro" id="IPR001750">
    <property type="entry name" value="ND/Mrp_TM"/>
</dbReference>
<evidence type="ECO:0000256" key="7">
    <source>
        <dbReference type="ARBA" id="ARBA00023136"/>
    </source>
</evidence>
<dbReference type="InterPro" id="IPR003918">
    <property type="entry name" value="NADH_UbQ_OxRdtase"/>
</dbReference>
<feature type="transmembrane region" description="Helical" evidence="9">
    <location>
        <begin position="365"/>
        <end position="387"/>
    </location>
</feature>
<evidence type="ECO:0000313" key="12">
    <source>
        <dbReference type="Proteomes" id="UP000199008"/>
    </source>
</evidence>
<feature type="transmembrane region" description="Helical" evidence="9">
    <location>
        <begin position="135"/>
        <end position="154"/>
    </location>
</feature>
<feature type="transmembrane region" description="Helical" evidence="9">
    <location>
        <begin position="35"/>
        <end position="55"/>
    </location>
</feature>
<dbReference type="Proteomes" id="UP000199008">
    <property type="component" value="Unassembled WGS sequence"/>
</dbReference>
<protein>
    <submittedName>
        <fullName evidence="11">Multisubunit sodium/proton antiporter, MrpD subunit</fullName>
    </submittedName>
</protein>
<organism evidence="11 12">
    <name type="scientific">Lacicoccus qingdaonensis</name>
    <dbReference type="NCBI Taxonomy" id="576118"/>
    <lineage>
        <taxon>Bacteria</taxon>
        <taxon>Bacillati</taxon>
        <taxon>Bacillota</taxon>
        <taxon>Bacilli</taxon>
        <taxon>Bacillales</taxon>
        <taxon>Salinicoccaceae</taxon>
        <taxon>Lacicoccus</taxon>
    </lineage>
</organism>
<keyword evidence="12" id="KW-1185">Reference proteome</keyword>
<gene>
    <name evidence="11" type="ORF">SAMN05216216_1336</name>
</gene>
<feature type="domain" description="NADH:quinone oxidoreductase/Mrp antiporter transmembrane" evidence="10">
    <location>
        <begin position="130"/>
        <end position="419"/>
    </location>
</feature>